<dbReference type="STRING" id="1561998.A0A1I7UC28"/>
<dbReference type="InterPro" id="IPR038479">
    <property type="entry name" value="Transthyretin-like_sf"/>
</dbReference>
<accession>A0A1I7UC28</accession>
<dbReference type="WBParaSite" id="Csp11.Scaffold629.g7820.t1">
    <property type="protein sequence ID" value="Csp11.Scaffold629.g7820.t1"/>
    <property type="gene ID" value="Csp11.Scaffold629.g7820"/>
</dbReference>
<evidence type="ECO:0000256" key="1">
    <source>
        <dbReference type="SAM" id="SignalP"/>
    </source>
</evidence>
<organism evidence="2 3">
    <name type="scientific">Caenorhabditis tropicalis</name>
    <dbReference type="NCBI Taxonomy" id="1561998"/>
    <lineage>
        <taxon>Eukaryota</taxon>
        <taxon>Metazoa</taxon>
        <taxon>Ecdysozoa</taxon>
        <taxon>Nematoda</taxon>
        <taxon>Chromadorea</taxon>
        <taxon>Rhabditida</taxon>
        <taxon>Rhabditina</taxon>
        <taxon>Rhabditomorpha</taxon>
        <taxon>Rhabditoidea</taxon>
        <taxon>Rhabditidae</taxon>
        <taxon>Peloderinae</taxon>
        <taxon>Caenorhabditis</taxon>
    </lineage>
</organism>
<dbReference type="Proteomes" id="UP000095282">
    <property type="component" value="Unplaced"/>
</dbReference>
<protein>
    <submittedName>
        <fullName evidence="3">Uncharacterized protein</fullName>
    </submittedName>
</protein>
<dbReference type="Gene3D" id="2.60.40.3330">
    <property type="match status" value="1"/>
</dbReference>
<sequence length="142" mass="16489">MRVSLLLIFLSAVLADDQFTFDVSFVCNYNLREKFNYNVQFFDKDSYISADDPITTPHIGFGSPGETYFTMFGSQHADEIFSDAYNPYMRLYHDCTEYQTEEEVYLILPVCIIGKGRCHYSIRKDIKELTGTSTYNADLKYD</sequence>
<dbReference type="PANTHER" id="PTHR21479">
    <property type="match status" value="1"/>
</dbReference>
<feature type="chain" id="PRO_5012995143" evidence="1">
    <location>
        <begin position="16"/>
        <end position="142"/>
    </location>
</feature>
<reference evidence="3" key="1">
    <citation type="submission" date="2016-11" db="UniProtKB">
        <authorList>
            <consortium name="WormBaseParasite"/>
        </authorList>
    </citation>
    <scope>IDENTIFICATION</scope>
</reference>
<dbReference type="AlphaFoldDB" id="A0A1I7UC28"/>
<evidence type="ECO:0000313" key="2">
    <source>
        <dbReference type="Proteomes" id="UP000095282"/>
    </source>
</evidence>
<dbReference type="eggNOG" id="ENOG502TIMZ">
    <property type="taxonomic scope" value="Eukaryota"/>
</dbReference>
<proteinExistence type="predicted"/>
<name>A0A1I7UC28_9PELO</name>
<keyword evidence="1" id="KW-0732">Signal</keyword>
<evidence type="ECO:0000313" key="3">
    <source>
        <dbReference type="WBParaSite" id="Csp11.Scaffold629.g7820.t1"/>
    </source>
</evidence>
<dbReference type="PANTHER" id="PTHR21479:SF8">
    <property type="entry name" value="ML DOMAIN-CONTAINING PROTEIN-RELATED"/>
    <property type="match status" value="1"/>
</dbReference>
<keyword evidence="2" id="KW-1185">Reference proteome</keyword>
<feature type="signal peptide" evidence="1">
    <location>
        <begin position="1"/>
        <end position="15"/>
    </location>
</feature>